<evidence type="ECO:0000313" key="1">
    <source>
        <dbReference type="EMBL" id="PTQ80025.1"/>
    </source>
</evidence>
<dbReference type="Proteomes" id="UP000244152">
    <property type="component" value="Unassembled WGS sequence"/>
</dbReference>
<protein>
    <submittedName>
        <fullName evidence="1">Uncharacterized protein</fullName>
    </submittedName>
</protein>
<evidence type="ECO:0000313" key="2">
    <source>
        <dbReference type="Proteomes" id="UP000244152"/>
    </source>
</evidence>
<dbReference type="AlphaFoldDB" id="A0A2T5I870"/>
<comment type="caution">
    <text evidence="1">The sequence shown here is derived from an EMBL/GenBank/DDBJ whole genome shotgun (WGS) entry which is preliminary data.</text>
</comment>
<reference evidence="1 2" key="1">
    <citation type="submission" date="2018-04" db="EMBL/GenBank/DDBJ databases">
        <title>Active sludge and wastewater microbial communities from Klosterneuburg, Austria.</title>
        <authorList>
            <person name="Wagner M."/>
        </authorList>
    </citation>
    <scope>NUCLEOTIDE SEQUENCE [LARGE SCALE GENOMIC DNA]</scope>
    <source>
        <strain evidence="1 2">Nl12</strain>
    </source>
</reference>
<gene>
    <name evidence="1" type="ORF">C8R21_12064</name>
</gene>
<dbReference type="EMBL" id="QAOK01000020">
    <property type="protein sequence ID" value="PTQ80025.1"/>
    <property type="molecule type" value="Genomic_DNA"/>
</dbReference>
<accession>A0A2T5I870</accession>
<proteinExistence type="predicted"/>
<dbReference type="RefSeq" id="WP_107762743.1">
    <property type="nucleotide sequence ID" value="NZ_QAOK01000020.1"/>
</dbReference>
<organism evidence="1 2">
    <name type="scientific">Nitrosospira multiformis</name>
    <dbReference type="NCBI Taxonomy" id="1231"/>
    <lineage>
        <taxon>Bacteria</taxon>
        <taxon>Pseudomonadati</taxon>
        <taxon>Pseudomonadota</taxon>
        <taxon>Betaproteobacteria</taxon>
        <taxon>Nitrosomonadales</taxon>
        <taxon>Nitrosomonadaceae</taxon>
        <taxon>Nitrosospira</taxon>
    </lineage>
</organism>
<name>A0A2T5I870_9PROT</name>
<sequence>MLLYVYCDLQVEWAQVNTYVADRFSDIHHRGDPKAMMIDGATDKFLVETELGEVMCEPFLSENEYGINLSIAPLQK</sequence>